<protein>
    <submittedName>
        <fullName evidence="3">Glycosyltransferase</fullName>
    </submittedName>
</protein>
<dbReference type="AlphaFoldDB" id="A0A9D2C837"/>
<evidence type="ECO:0000259" key="2">
    <source>
        <dbReference type="Pfam" id="PF13439"/>
    </source>
</evidence>
<reference evidence="3" key="1">
    <citation type="journal article" date="2021" name="PeerJ">
        <title>Extensive microbial diversity within the chicken gut microbiome revealed by metagenomics and culture.</title>
        <authorList>
            <person name="Gilroy R."/>
            <person name="Ravi A."/>
            <person name="Getino M."/>
            <person name="Pursley I."/>
            <person name="Horton D.L."/>
            <person name="Alikhan N.F."/>
            <person name="Baker D."/>
            <person name="Gharbi K."/>
            <person name="Hall N."/>
            <person name="Watson M."/>
            <person name="Adriaenssens E.M."/>
            <person name="Foster-Nyarko E."/>
            <person name="Jarju S."/>
            <person name="Secka A."/>
            <person name="Antonio M."/>
            <person name="Oren A."/>
            <person name="Chaudhuri R.R."/>
            <person name="La Ragione R."/>
            <person name="Hildebrand F."/>
            <person name="Pallen M.J."/>
        </authorList>
    </citation>
    <scope>NUCLEOTIDE SEQUENCE</scope>
    <source>
        <strain evidence="3">ChiSxjej3B15-24422</strain>
    </source>
</reference>
<dbReference type="InterPro" id="IPR001296">
    <property type="entry name" value="Glyco_trans_1"/>
</dbReference>
<evidence type="ECO:0000313" key="4">
    <source>
        <dbReference type="Proteomes" id="UP000824007"/>
    </source>
</evidence>
<dbReference type="EMBL" id="DXDD01000165">
    <property type="protein sequence ID" value="HIY61645.1"/>
    <property type="molecule type" value="Genomic_DNA"/>
</dbReference>
<dbReference type="GO" id="GO:0016757">
    <property type="term" value="F:glycosyltransferase activity"/>
    <property type="evidence" value="ECO:0007669"/>
    <property type="project" value="InterPro"/>
</dbReference>
<dbReference type="Pfam" id="PF00534">
    <property type="entry name" value="Glycos_transf_1"/>
    <property type="match status" value="1"/>
</dbReference>
<comment type="caution">
    <text evidence="3">The sequence shown here is derived from an EMBL/GenBank/DDBJ whole genome shotgun (WGS) entry which is preliminary data.</text>
</comment>
<dbReference type="Gene3D" id="3.40.50.2000">
    <property type="entry name" value="Glycogen Phosphorylase B"/>
    <property type="match status" value="2"/>
</dbReference>
<accession>A0A9D2C837</accession>
<dbReference type="InterPro" id="IPR050194">
    <property type="entry name" value="Glycosyltransferase_grp1"/>
</dbReference>
<dbReference type="PANTHER" id="PTHR45947:SF3">
    <property type="entry name" value="SULFOQUINOVOSYL TRANSFERASE SQD2"/>
    <property type="match status" value="1"/>
</dbReference>
<dbReference type="SUPFAM" id="SSF53756">
    <property type="entry name" value="UDP-Glycosyltransferase/glycogen phosphorylase"/>
    <property type="match status" value="1"/>
</dbReference>
<reference evidence="3" key="2">
    <citation type="submission" date="2021-04" db="EMBL/GenBank/DDBJ databases">
        <authorList>
            <person name="Gilroy R."/>
        </authorList>
    </citation>
    <scope>NUCLEOTIDE SEQUENCE</scope>
    <source>
        <strain evidence="3">ChiSxjej3B15-24422</strain>
    </source>
</reference>
<dbReference type="Pfam" id="PF13439">
    <property type="entry name" value="Glyco_transf_4"/>
    <property type="match status" value="1"/>
</dbReference>
<evidence type="ECO:0000259" key="1">
    <source>
        <dbReference type="Pfam" id="PF00534"/>
    </source>
</evidence>
<gene>
    <name evidence="3" type="ORF">H9831_13350</name>
</gene>
<organism evidence="3 4">
    <name type="scientific">Candidatus Eisenbergiella pullistercoris</name>
    <dbReference type="NCBI Taxonomy" id="2838555"/>
    <lineage>
        <taxon>Bacteria</taxon>
        <taxon>Bacillati</taxon>
        <taxon>Bacillota</taxon>
        <taxon>Clostridia</taxon>
        <taxon>Lachnospirales</taxon>
        <taxon>Lachnospiraceae</taxon>
        <taxon>Eisenbergiella</taxon>
    </lineage>
</organism>
<dbReference type="InterPro" id="IPR028098">
    <property type="entry name" value="Glyco_trans_4-like_N"/>
</dbReference>
<dbReference type="PANTHER" id="PTHR45947">
    <property type="entry name" value="SULFOQUINOVOSYL TRANSFERASE SQD2"/>
    <property type="match status" value="1"/>
</dbReference>
<feature type="domain" description="Glycosyl transferase family 1" evidence="1">
    <location>
        <begin position="150"/>
        <end position="310"/>
    </location>
</feature>
<name>A0A9D2C837_9FIRM</name>
<proteinExistence type="predicted"/>
<dbReference type="Proteomes" id="UP000824007">
    <property type="component" value="Unassembled WGS sequence"/>
</dbReference>
<sequence>MRILLYQGGSGLVKRSGVGHAMEHQRRALESAGVPFTLDPKAEYDAVILNTVFPDSLWMGFRAGAAGKRVIWYGHSTREDFRNSFPGSNRLSGLFGRWNRRCLSCADLVITPTPYSERLLEKGGIGAPVTVLSNGIDLETFVRREEDGKRFRRRFGFSPQQKIVLCVGHYMERKGILDFVEAAGSFPQYAFVWLGYTPPALVTKQVKRALGAGLSNLFFPGYADGQELLDAYSGSDLFFFPTLEETEGIVMLEAMAMRLPVLVRDIPVYEGWLEHGKQVYKGKNREEFEELLAGILEGKLADLTEEAYRAAEKNSIIRIGSALAQICEKLENRGRAYGKAEDPDYNRLV</sequence>
<evidence type="ECO:0000313" key="3">
    <source>
        <dbReference type="EMBL" id="HIY61645.1"/>
    </source>
</evidence>
<feature type="domain" description="Glycosyltransferase subfamily 4-like N-terminal" evidence="2">
    <location>
        <begin position="43"/>
        <end position="139"/>
    </location>
</feature>